<gene>
    <name evidence="2" type="ORF">PENNAL_c0030G03371</name>
</gene>
<dbReference type="Proteomes" id="UP000191691">
    <property type="component" value="Unassembled WGS sequence"/>
</dbReference>
<accession>A0A1V6Y8H2</accession>
<dbReference type="EMBL" id="MOOB01000030">
    <property type="protein sequence ID" value="OQE83760.1"/>
    <property type="molecule type" value="Genomic_DNA"/>
</dbReference>
<keyword evidence="3" id="KW-1185">Reference proteome</keyword>
<dbReference type="Gene3D" id="3.40.50.150">
    <property type="entry name" value="Vaccinia Virus protein VP39"/>
    <property type="match status" value="1"/>
</dbReference>
<keyword evidence="1" id="KW-0472">Membrane</keyword>
<keyword evidence="1" id="KW-0812">Transmembrane</keyword>
<sequence length="267" mass="30164">MMCLVYPLNRIIDIFVPFLMVLTGIVFGAYNLLEVLVIERRPRLAFNFRHWHSQQFTRLWKTFGPLAFKALRPSVSPLAAVANGVVLDIGPGDGQNLIHYKSENIMKLYLVEPCVGLHMRLRENVEKAGLDDVTMIIACGVQNVEVLYDHGITPASVDTITTFSVLCSVPAPEETCRFLYSLLKPGGQWVLVEHVLADMKFPLARWIQGMFEVVWPTLMGGCNINRDSGGYVREAGPWMMVELRRGQNEFGWEMLGHAVGRLVKQRC</sequence>
<feature type="transmembrane region" description="Helical" evidence="1">
    <location>
        <begin position="14"/>
        <end position="33"/>
    </location>
</feature>
<dbReference type="InterPro" id="IPR052356">
    <property type="entry name" value="Thiol_S-MT"/>
</dbReference>
<dbReference type="Pfam" id="PF13489">
    <property type="entry name" value="Methyltransf_23"/>
    <property type="match status" value="1"/>
</dbReference>
<keyword evidence="1" id="KW-1133">Transmembrane helix</keyword>
<evidence type="ECO:0000313" key="2">
    <source>
        <dbReference type="EMBL" id="OQE83760.1"/>
    </source>
</evidence>
<proteinExistence type="predicted"/>
<dbReference type="AlphaFoldDB" id="A0A1V6Y8H2"/>
<dbReference type="InterPro" id="IPR029063">
    <property type="entry name" value="SAM-dependent_MTases_sf"/>
</dbReference>
<dbReference type="PANTHER" id="PTHR45036">
    <property type="entry name" value="METHYLTRANSFERASE LIKE 7B"/>
    <property type="match status" value="1"/>
</dbReference>
<protein>
    <recommendedName>
        <fullName evidence="4">Methyltransferase type 11 domain-containing protein</fullName>
    </recommendedName>
</protein>
<dbReference type="OMA" id="GPWEKID"/>
<organism evidence="2 3">
    <name type="scientific">Penicillium nalgiovense</name>
    <dbReference type="NCBI Taxonomy" id="60175"/>
    <lineage>
        <taxon>Eukaryota</taxon>
        <taxon>Fungi</taxon>
        <taxon>Dikarya</taxon>
        <taxon>Ascomycota</taxon>
        <taxon>Pezizomycotina</taxon>
        <taxon>Eurotiomycetes</taxon>
        <taxon>Eurotiomycetidae</taxon>
        <taxon>Eurotiales</taxon>
        <taxon>Aspergillaceae</taxon>
        <taxon>Penicillium</taxon>
    </lineage>
</organism>
<reference evidence="3" key="1">
    <citation type="journal article" date="2017" name="Nat. Microbiol.">
        <title>Global analysis of biosynthetic gene clusters reveals vast potential of secondary metabolite production in Penicillium species.</title>
        <authorList>
            <person name="Nielsen J.C."/>
            <person name="Grijseels S."/>
            <person name="Prigent S."/>
            <person name="Ji B."/>
            <person name="Dainat J."/>
            <person name="Nielsen K.F."/>
            <person name="Frisvad J.C."/>
            <person name="Workman M."/>
            <person name="Nielsen J."/>
        </authorList>
    </citation>
    <scope>NUCLEOTIDE SEQUENCE [LARGE SCALE GENOMIC DNA]</scope>
    <source>
        <strain evidence="3">IBT 13039</strain>
    </source>
</reference>
<dbReference type="SUPFAM" id="SSF53335">
    <property type="entry name" value="S-adenosyl-L-methionine-dependent methyltransferases"/>
    <property type="match status" value="1"/>
</dbReference>
<dbReference type="PANTHER" id="PTHR45036:SF1">
    <property type="entry name" value="METHYLTRANSFERASE LIKE 7A"/>
    <property type="match status" value="1"/>
</dbReference>
<evidence type="ECO:0000256" key="1">
    <source>
        <dbReference type="SAM" id="Phobius"/>
    </source>
</evidence>
<dbReference type="STRING" id="60175.A0A1V6Y8H2"/>
<name>A0A1V6Y8H2_PENNA</name>
<evidence type="ECO:0008006" key="4">
    <source>
        <dbReference type="Google" id="ProtNLM"/>
    </source>
</evidence>
<evidence type="ECO:0000313" key="3">
    <source>
        <dbReference type="Proteomes" id="UP000191691"/>
    </source>
</evidence>
<comment type="caution">
    <text evidence="2">The sequence shown here is derived from an EMBL/GenBank/DDBJ whole genome shotgun (WGS) entry which is preliminary data.</text>
</comment>